<keyword evidence="1" id="KW-0732">Signal</keyword>
<dbReference type="Gene3D" id="2.130.10.80">
    <property type="entry name" value="Galactose oxidase/kelch, beta-propeller"/>
    <property type="match status" value="1"/>
</dbReference>
<dbReference type="SMR" id="A0A6A6SYA9"/>
<dbReference type="SUPFAM" id="SSF50965">
    <property type="entry name" value="Galactose oxidase, central domain"/>
    <property type="match status" value="1"/>
</dbReference>
<feature type="chain" id="PRO_5025456302" evidence="1">
    <location>
        <begin position="24"/>
        <end position="836"/>
    </location>
</feature>
<evidence type="ECO:0000256" key="1">
    <source>
        <dbReference type="SAM" id="SignalP"/>
    </source>
</evidence>
<dbReference type="InterPro" id="IPR000421">
    <property type="entry name" value="FA58C"/>
</dbReference>
<protein>
    <submittedName>
        <fullName evidence="3">Carbohydrate-binding module family 32</fullName>
    </submittedName>
</protein>
<reference evidence="3" key="1">
    <citation type="journal article" date="2020" name="Stud. Mycol.">
        <title>101 Dothideomycetes genomes: a test case for predicting lifestyles and emergence of pathogens.</title>
        <authorList>
            <person name="Haridas S."/>
            <person name="Albert R."/>
            <person name="Binder M."/>
            <person name="Bloem J."/>
            <person name="Labutti K."/>
            <person name="Salamov A."/>
            <person name="Andreopoulos B."/>
            <person name="Baker S."/>
            <person name="Barry K."/>
            <person name="Bills G."/>
            <person name="Bluhm B."/>
            <person name="Cannon C."/>
            <person name="Castanera R."/>
            <person name="Culley D."/>
            <person name="Daum C."/>
            <person name="Ezra D."/>
            <person name="Gonzalez J."/>
            <person name="Henrissat B."/>
            <person name="Kuo A."/>
            <person name="Liang C."/>
            <person name="Lipzen A."/>
            <person name="Lutzoni F."/>
            <person name="Magnuson J."/>
            <person name="Mondo S."/>
            <person name="Nolan M."/>
            <person name="Ohm R."/>
            <person name="Pangilinan J."/>
            <person name="Park H.-J."/>
            <person name="Ramirez L."/>
            <person name="Alfaro M."/>
            <person name="Sun H."/>
            <person name="Tritt A."/>
            <person name="Yoshinaga Y."/>
            <person name="Zwiers L.-H."/>
            <person name="Turgeon B."/>
            <person name="Goodwin S."/>
            <person name="Spatafora J."/>
            <person name="Crous P."/>
            <person name="Grigoriev I."/>
        </authorList>
    </citation>
    <scope>NUCLEOTIDE SEQUENCE</scope>
    <source>
        <strain evidence="3">CBS 122681</strain>
    </source>
</reference>
<evidence type="ECO:0000313" key="4">
    <source>
        <dbReference type="Proteomes" id="UP000799324"/>
    </source>
</evidence>
<sequence length="836" mass="88723">MSFLHSFLTTLLLYFTLLQPVYSAPHILLDRTGWTATADSSDDASPPSNVLDGSSSTFWQTYSDPDPEPLPHVLIIDMQTPNLIGRISMQPRQDGSSSGNIGQHSIEVSSDGSAWTQVALGTWNNDDETKNSTFVPRPGRYIRITATSAADSTTDTLTAIAEVNVYAAVNYLSRSSWTVSASSQETGGSGSQATKAIDGPLTTIWQAAYRSGTTPFPHWFQIDQGAPVAVQGLSYVPRLDGATGRIGQFEITVSNDTETWVSVATGTWADDDTEKLPQFIATARYVLLTAYSEAGNRGDYTSAAEINLLDPSIPAYTPPDPTKGIWDHTVDLPLVAPAGAVLPNGKVLLWSSYARDEFGGSTGVTQTAIYDPVTGVSTQRTVTNTQHDMFCPGISMDFEGRIIVTGGDNAQKTSIYIASTDTWIPGLNMRIGRGYQATATVSDGRIFNIGGSWSGGRGGKNGEIYDPLKNSWTLQPNNLVAPMLTNDAGGVFRADNHGWFFAWKKGFVLQAGPSLNMNWYNTSGDGGGTPAGTRSTDLDAMNGNAVMYDAVAGKILTAGGAQSYGGDTSRTSAFVITIPATSGSMPTVTPTQNMTYARGFGTGIALPDGTVFVTGGQLHVEPFTDISAAFTPELWDPTTGTWTQMNPMANPRTYHSIGLLLPDATVLNAAGGLCGPGCVNNHWDGEIFVPPYLLNADGSRRSRPSILTIAVKTRTGVGDATDSLAGGQLGISTDRNISSFALIRLGSSTHTVNTDQRRIPVPAYGNPALYSVVIPSDPGVALPGYWYIFAIDEAGTPSAAKIVKITPCYMSDGNPCSDDYPSATSNIVTGACQTRP</sequence>
<dbReference type="Pfam" id="PF09118">
    <property type="entry name" value="GO-like_E_set"/>
    <property type="match status" value="1"/>
</dbReference>
<dbReference type="AlphaFoldDB" id="A0A6A6SYA9"/>
<dbReference type="SUPFAM" id="SSF81296">
    <property type="entry name" value="E set domains"/>
    <property type="match status" value="1"/>
</dbReference>
<dbReference type="Proteomes" id="UP000799324">
    <property type="component" value="Unassembled WGS sequence"/>
</dbReference>
<feature type="signal peptide" evidence="1">
    <location>
        <begin position="1"/>
        <end position="23"/>
    </location>
</feature>
<evidence type="ECO:0000313" key="3">
    <source>
        <dbReference type="EMBL" id="KAF2652582.1"/>
    </source>
</evidence>
<feature type="domain" description="F5/8 type C" evidence="2">
    <location>
        <begin position="17"/>
        <end position="168"/>
    </location>
</feature>
<dbReference type="Gene3D" id="2.60.40.10">
    <property type="entry name" value="Immunoglobulins"/>
    <property type="match status" value="1"/>
</dbReference>
<proteinExistence type="predicted"/>
<dbReference type="InterPro" id="IPR014756">
    <property type="entry name" value="Ig_E-set"/>
</dbReference>
<keyword evidence="4" id="KW-1185">Reference proteome</keyword>
<feature type="domain" description="F5/8 type C" evidence="2">
    <location>
        <begin position="169"/>
        <end position="311"/>
    </location>
</feature>
<evidence type="ECO:0000259" key="2">
    <source>
        <dbReference type="PROSITE" id="PS50022"/>
    </source>
</evidence>
<dbReference type="InterPro" id="IPR006652">
    <property type="entry name" value="Kelch_1"/>
</dbReference>
<dbReference type="SMART" id="SM00612">
    <property type="entry name" value="Kelch"/>
    <property type="match status" value="3"/>
</dbReference>
<name>A0A6A6SYA9_9PLEO</name>
<dbReference type="Pfam" id="PF01344">
    <property type="entry name" value="Kelch_1"/>
    <property type="match status" value="1"/>
</dbReference>
<dbReference type="EMBL" id="MU004398">
    <property type="protein sequence ID" value="KAF2652582.1"/>
    <property type="molecule type" value="Genomic_DNA"/>
</dbReference>
<gene>
    <name evidence="3" type="ORF">K491DRAFT_681233</name>
</gene>
<dbReference type="PROSITE" id="PS50022">
    <property type="entry name" value="FA58C_3"/>
    <property type="match status" value="2"/>
</dbReference>
<dbReference type="Pfam" id="PF00754">
    <property type="entry name" value="F5_F8_type_C"/>
    <property type="match status" value="2"/>
</dbReference>
<dbReference type="Gene3D" id="2.60.120.260">
    <property type="entry name" value="Galactose-binding domain-like"/>
    <property type="match status" value="2"/>
</dbReference>
<organism evidence="3 4">
    <name type="scientific">Lophiostoma macrostomum CBS 122681</name>
    <dbReference type="NCBI Taxonomy" id="1314788"/>
    <lineage>
        <taxon>Eukaryota</taxon>
        <taxon>Fungi</taxon>
        <taxon>Dikarya</taxon>
        <taxon>Ascomycota</taxon>
        <taxon>Pezizomycotina</taxon>
        <taxon>Dothideomycetes</taxon>
        <taxon>Pleosporomycetidae</taxon>
        <taxon>Pleosporales</taxon>
        <taxon>Lophiostomataceae</taxon>
        <taxon>Lophiostoma</taxon>
    </lineage>
</organism>
<dbReference type="CDD" id="cd02851">
    <property type="entry name" value="E_set_GO_C"/>
    <property type="match status" value="1"/>
</dbReference>
<dbReference type="PANTHER" id="PTHR32208:SF68">
    <property type="entry name" value="GALACTOSE OXIDASE"/>
    <property type="match status" value="1"/>
</dbReference>
<dbReference type="SUPFAM" id="SSF49785">
    <property type="entry name" value="Galactose-binding domain-like"/>
    <property type="match status" value="2"/>
</dbReference>
<dbReference type="PANTHER" id="PTHR32208">
    <property type="entry name" value="SECRETED PROTEIN-RELATED"/>
    <property type="match status" value="1"/>
</dbReference>
<accession>A0A6A6SYA9</accession>
<dbReference type="InterPro" id="IPR008979">
    <property type="entry name" value="Galactose-bd-like_sf"/>
</dbReference>
<dbReference type="InterPro" id="IPR011043">
    <property type="entry name" value="Gal_Oxase/kelch_b-propeller"/>
</dbReference>
<dbReference type="InterPro" id="IPR037293">
    <property type="entry name" value="Gal_Oxidase_central_sf"/>
</dbReference>
<dbReference type="InterPro" id="IPR013783">
    <property type="entry name" value="Ig-like_fold"/>
</dbReference>
<dbReference type="InterPro" id="IPR015202">
    <property type="entry name" value="GO-like_E_set"/>
</dbReference>
<dbReference type="OrthoDB" id="2019572at2759"/>